<comment type="caution">
    <text evidence="3">The sequence shown here is derived from an EMBL/GenBank/DDBJ whole genome shotgun (WGS) entry which is preliminary data.</text>
</comment>
<dbReference type="AlphaFoldDB" id="A0ABD1EJ14"/>
<feature type="region of interest" description="Disordered" evidence="1">
    <location>
        <begin position="222"/>
        <end position="359"/>
    </location>
</feature>
<evidence type="ECO:0000256" key="1">
    <source>
        <dbReference type="SAM" id="MobiDB-lite"/>
    </source>
</evidence>
<sequence length="678" mass="74380">MDLKNLILLFSILTLTIAYSNKDLEVSLESKPIRKSLIIQSPGIRTTNPKKYKTEDKKKHFETSHKIPLSLVFSLNQDENEGQDIIPYKLVGRKFQKRQAAESPAPAPPGAIKLNVAQLLERYKQVVKTSTTPPSTTKAASTVATSKRRATRRRTRRTASLEPTSPKPVLTTSRIVAKNLDFDVIGAASDKQRSRIQIKKGPNGQDYEYEYVYYYYDDDDPKDSKPITNAHDGPARNTISRSDKATPEVNEVVPSKNKSRSRQLGEEEVQEERLPANTRFPPRSRNLNTTPVSETDPKPAASRLRSRGRPESQAITEVDSVSDETQDELADRPQINKETAEESEYTSKPVQDDDSITTTTTGMNKAALDLYAISQGTQKLFGDNDAELSGTEEDKLDATTQISTDETETTPTTTSSTTTTTAAPTTTTTRSTTTTTTTEASTKASRFGGRRTALSNRKFSGTTTSTTETPSEKPKKFGRPSFGGRSRSKATTASPVEEEVNKEESKSVSQSKPGRARFGSGRPRSRTTTAPETKEEPTSTSSAPSTNNHRPSLPRSRPSFNSLRGRSRSSTAAPTDSTDSEASPSDLSSTTTARPSRRIPGASANIKPLRPGPRINIGGRRGSSSTTTTTETSNTESERSAKEEEIHAEAASEKVRLKFKFQEINIYFLGRSTCSCPR</sequence>
<proteinExistence type="predicted"/>
<feature type="compositionally biased region" description="Low complexity" evidence="1">
    <location>
        <begin position="622"/>
        <end position="635"/>
    </location>
</feature>
<name>A0ABD1EJ14_HYPHA</name>
<feature type="compositionally biased region" description="Basic and acidic residues" evidence="1">
    <location>
        <begin position="329"/>
        <end position="340"/>
    </location>
</feature>
<feature type="region of interest" description="Disordered" evidence="1">
    <location>
        <begin position="127"/>
        <end position="170"/>
    </location>
</feature>
<evidence type="ECO:0000256" key="2">
    <source>
        <dbReference type="SAM" id="SignalP"/>
    </source>
</evidence>
<feature type="compositionally biased region" description="Low complexity" evidence="1">
    <location>
        <begin position="127"/>
        <end position="145"/>
    </location>
</feature>
<protein>
    <submittedName>
        <fullName evidence="3">Uncharacterized protein</fullName>
    </submittedName>
</protein>
<feature type="compositionally biased region" description="Basic and acidic residues" evidence="1">
    <location>
        <begin position="636"/>
        <end position="647"/>
    </location>
</feature>
<feature type="compositionally biased region" description="Low complexity" evidence="1">
    <location>
        <begin position="399"/>
        <end position="442"/>
    </location>
</feature>
<accession>A0ABD1EJ14</accession>
<feature type="compositionally biased region" description="Polar residues" evidence="1">
    <location>
        <begin position="585"/>
        <end position="594"/>
    </location>
</feature>
<keyword evidence="2" id="KW-0732">Signal</keyword>
<organism evidence="3 4">
    <name type="scientific">Hypothenemus hampei</name>
    <name type="common">Coffee berry borer</name>
    <dbReference type="NCBI Taxonomy" id="57062"/>
    <lineage>
        <taxon>Eukaryota</taxon>
        <taxon>Metazoa</taxon>
        <taxon>Ecdysozoa</taxon>
        <taxon>Arthropoda</taxon>
        <taxon>Hexapoda</taxon>
        <taxon>Insecta</taxon>
        <taxon>Pterygota</taxon>
        <taxon>Neoptera</taxon>
        <taxon>Endopterygota</taxon>
        <taxon>Coleoptera</taxon>
        <taxon>Polyphaga</taxon>
        <taxon>Cucujiformia</taxon>
        <taxon>Curculionidae</taxon>
        <taxon>Scolytinae</taxon>
        <taxon>Hypothenemus</taxon>
    </lineage>
</organism>
<reference evidence="3 4" key="1">
    <citation type="submission" date="2024-05" db="EMBL/GenBank/DDBJ databases">
        <title>Genetic variation in Jamaican populations of the coffee berry borer (Hypothenemus hampei).</title>
        <authorList>
            <person name="Errbii M."/>
            <person name="Myrie A."/>
        </authorList>
    </citation>
    <scope>NUCLEOTIDE SEQUENCE [LARGE SCALE GENOMIC DNA]</scope>
    <source>
        <strain evidence="3">JA-Hopewell-2020-01-JO</strain>
        <tissue evidence="3">Whole body</tissue>
    </source>
</reference>
<evidence type="ECO:0000313" key="3">
    <source>
        <dbReference type="EMBL" id="KAL1494690.1"/>
    </source>
</evidence>
<evidence type="ECO:0000313" key="4">
    <source>
        <dbReference type="Proteomes" id="UP001566132"/>
    </source>
</evidence>
<feature type="compositionally biased region" description="Basic residues" evidence="1">
    <location>
        <begin position="146"/>
        <end position="157"/>
    </location>
</feature>
<feature type="chain" id="PRO_5044741777" evidence="2">
    <location>
        <begin position="19"/>
        <end position="678"/>
    </location>
</feature>
<keyword evidence="4" id="KW-1185">Reference proteome</keyword>
<gene>
    <name evidence="3" type="ORF">ABEB36_010254</name>
</gene>
<dbReference type="EMBL" id="JBDJPC010000007">
    <property type="protein sequence ID" value="KAL1494690.1"/>
    <property type="molecule type" value="Genomic_DNA"/>
</dbReference>
<feature type="compositionally biased region" description="Low complexity" evidence="1">
    <location>
        <begin position="568"/>
        <end position="583"/>
    </location>
</feature>
<feature type="signal peptide" evidence="2">
    <location>
        <begin position="1"/>
        <end position="18"/>
    </location>
</feature>
<dbReference type="Proteomes" id="UP001566132">
    <property type="component" value="Unassembled WGS sequence"/>
</dbReference>
<feature type="region of interest" description="Disordered" evidence="1">
    <location>
        <begin position="382"/>
        <end position="647"/>
    </location>
</feature>